<reference evidence="1 2" key="1">
    <citation type="journal article" date="2022" name="DNA Res.">
        <title>Chromosomal-level genome assembly of the orchid tree Bauhinia variegata (Leguminosae; Cercidoideae) supports the allotetraploid origin hypothesis of Bauhinia.</title>
        <authorList>
            <person name="Zhong Y."/>
            <person name="Chen Y."/>
            <person name="Zheng D."/>
            <person name="Pang J."/>
            <person name="Liu Y."/>
            <person name="Luo S."/>
            <person name="Meng S."/>
            <person name="Qian L."/>
            <person name="Wei D."/>
            <person name="Dai S."/>
            <person name="Zhou R."/>
        </authorList>
    </citation>
    <scope>NUCLEOTIDE SEQUENCE [LARGE SCALE GENOMIC DNA]</scope>
    <source>
        <strain evidence="1">BV-YZ2020</strain>
    </source>
</reference>
<sequence>MRQYPEGGGQDLYVRLAASDVDDIGSAGGSHKAKDIVKVVGISVAAAIVILALVFYFLCQKKKLKRILTGKTELTDPVSIERSQDLLFAEVVFSSNREQSAERKLEELELPLFDFNTLTMATNNFSEENKLGQGGFGIVYRGKLVEGQQIAVKRLSRNSGQGTEEFKNEVKLIVKLQHRNLVRLFGCCVEMEEKMLVYEYMENKSLDSFLFDKVKRSSLDWKKRFNIICGIARGLLYLHQDSRFKIIHRDLKTSNILLDKEMNPKISDFGMARIFGTDQTEANTLRVVGTYGYMSPEYAMDGIFSVKSDVFSFGVLVLEIISGKKNRGFYHANKDLNLLGHAWRLWKEGNALELIDSSFGDSYSPPEVLRCIQIGLLCVQERAEDRPTMSSVVLMLSSENATMAQPRIPGFCLGRAPNETDSSSSKQEESCTVNQVTVTMLDAR</sequence>
<evidence type="ECO:0000313" key="2">
    <source>
        <dbReference type="Proteomes" id="UP000828941"/>
    </source>
</evidence>
<dbReference type="EMBL" id="CM039438">
    <property type="protein sequence ID" value="KAI4299254.1"/>
    <property type="molecule type" value="Genomic_DNA"/>
</dbReference>
<accession>A0ACB9KPH8</accession>
<proteinExistence type="predicted"/>
<gene>
    <name evidence="1" type="ORF">L6164_032731</name>
</gene>
<keyword evidence="2" id="KW-1185">Reference proteome</keyword>
<evidence type="ECO:0000313" key="1">
    <source>
        <dbReference type="EMBL" id="KAI4299254.1"/>
    </source>
</evidence>
<name>A0ACB9KPH8_BAUVA</name>
<dbReference type="Proteomes" id="UP000828941">
    <property type="component" value="Chromosome 13"/>
</dbReference>
<protein>
    <submittedName>
        <fullName evidence="1">Uncharacterized protein</fullName>
    </submittedName>
</protein>
<comment type="caution">
    <text evidence="1">The sequence shown here is derived from an EMBL/GenBank/DDBJ whole genome shotgun (WGS) entry which is preliminary data.</text>
</comment>
<organism evidence="1 2">
    <name type="scientific">Bauhinia variegata</name>
    <name type="common">Purple orchid tree</name>
    <name type="synonym">Phanera variegata</name>
    <dbReference type="NCBI Taxonomy" id="167791"/>
    <lineage>
        <taxon>Eukaryota</taxon>
        <taxon>Viridiplantae</taxon>
        <taxon>Streptophyta</taxon>
        <taxon>Embryophyta</taxon>
        <taxon>Tracheophyta</taxon>
        <taxon>Spermatophyta</taxon>
        <taxon>Magnoliopsida</taxon>
        <taxon>eudicotyledons</taxon>
        <taxon>Gunneridae</taxon>
        <taxon>Pentapetalae</taxon>
        <taxon>rosids</taxon>
        <taxon>fabids</taxon>
        <taxon>Fabales</taxon>
        <taxon>Fabaceae</taxon>
        <taxon>Cercidoideae</taxon>
        <taxon>Cercideae</taxon>
        <taxon>Bauhiniinae</taxon>
        <taxon>Bauhinia</taxon>
    </lineage>
</organism>